<evidence type="ECO:0000256" key="6">
    <source>
        <dbReference type="SAM" id="Phobius"/>
    </source>
</evidence>
<dbReference type="PANTHER" id="PTHR30618:SF6">
    <property type="entry name" value="NCS1 FAMILY NUCLEOBASE:CATION SYMPORTER-1"/>
    <property type="match status" value="1"/>
</dbReference>
<dbReference type="Pfam" id="PF02133">
    <property type="entry name" value="Transp_cyt_pur"/>
    <property type="match status" value="1"/>
</dbReference>
<dbReference type="PANTHER" id="PTHR30618">
    <property type="entry name" value="NCS1 FAMILY PURINE/PYRIMIDINE TRANSPORTER"/>
    <property type="match status" value="1"/>
</dbReference>
<keyword evidence="4 6" id="KW-1133">Transmembrane helix</keyword>
<dbReference type="Proteomes" id="UP000248758">
    <property type="component" value="Chromosome 1"/>
</dbReference>
<evidence type="ECO:0000256" key="3">
    <source>
        <dbReference type="ARBA" id="ARBA00022692"/>
    </source>
</evidence>
<feature type="transmembrane region" description="Helical" evidence="6">
    <location>
        <begin position="21"/>
        <end position="42"/>
    </location>
</feature>
<dbReference type="KEGG" id="tpty:NCTC11468_01465"/>
<protein>
    <submittedName>
        <fullName evidence="7">Allantoin transport protein</fullName>
    </submittedName>
</protein>
<keyword evidence="5 6" id="KW-0472">Membrane</keyword>
<dbReference type="InterPro" id="IPR001248">
    <property type="entry name" value="Pur-cyt_permease"/>
</dbReference>
<comment type="similarity">
    <text evidence="2">Belongs to the purine-cytosine permease (2.A.39) family.</text>
</comment>
<evidence type="ECO:0000313" key="8">
    <source>
        <dbReference type="Proteomes" id="UP000248758"/>
    </source>
</evidence>
<proteinExistence type="inferred from homology"/>
<feature type="transmembrane region" description="Helical" evidence="6">
    <location>
        <begin position="76"/>
        <end position="93"/>
    </location>
</feature>
<evidence type="ECO:0000256" key="4">
    <source>
        <dbReference type="ARBA" id="ARBA00022989"/>
    </source>
</evidence>
<dbReference type="GO" id="GO:0005886">
    <property type="term" value="C:plasma membrane"/>
    <property type="evidence" value="ECO:0007669"/>
    <property type="project" value="TreeGrafter"/>
</dbReference>
<dbReference type="GO" id="GO:0015205">
    <property type="term" value="F:nucleobase transmembrane transporter activity"/>
    <property type="evidence" value="ECO:0007669"/>
    <property type="project" value="TreeGrafter"/>
</dbReference>
<dbReference type="AlphaFoldDB" id="A0A2X5NNA7"/>
<evidence type="ECO:0000256" key="2">
    <source>
        <dbReference type="ARBA" id="ARBA00008974"/>
    </source>
</evidence>
<dbReference type="EMBL" id="LS483499">
    <property type="protein sequence ID" value="SQK74327.1"/>
    <property type="molecule type" value="Genomic_DNA"/>
</dbReference>
<evidence type="ECO:0000256" key="1">
    <source>
        <dbReference type="ARBA" id="ARBA00004141"/>
    </source>
</evidence>
<comment type="subcellular location">
    <subcellularLocation>
        <location evidence="1">Membrane</location>
        <topology evidence="1">Multi-pass membrane protein</topology>
    </subcellularLocation>
</comment>
<name>A0A2X5NNA7_9GAMM</name>
<keyword evidence="3 6" id="KW-0812">Transmembrane</keyword>
<gene>
    <name evidence="7" type="primary">ybbW_2</name>
    <name evidence="7" type="ORF">NCTC11468_01465</name>
</gene>
<sequence>MIAAIGSVVLTPWNLFHSPELIHYTLDVLGSFIGPIFGILLCDFYRVNRRQINTDELFNDSPSGSYWYVRGVNPKAIITLLPSVGLCLLISFIPALHNIASFSWFIGVGMAAAIYAGISRQPSPAVSGHISPLASEE</sequence>
<evidence type="ECO:0000313" key="7">
    <source>
        <dbReference type="EMBL" id="SQK74327.1"/>
    </source>
</evidence>
<organism evidence="7 8">
    <name type="scientific">Tatumella ptyseos</name>
    <dbReference type="NCBI Taxonomy" id="82987"/>
    <lineage>
        <taxon>Bacteria</taxon>
        <taxon>Pseudomonadati</taxon>
        <taxon>Pseudomonadota</taxon>
        <taxon>Gammaproteobacteria</taxon>
        <taxon>Enterobacterales</taxon>
        <taxon>Erwiniaceae</taxon>
        <taxon>Tatumella</taxon>
    </lineage>
</organism>
<feature type="transmembrane region" description="Helical" evidence="6">
    <location>
        <begin position="99"/>
        <end position="118"/>
    </location>
</feature>
<reference evidence="7 8" key="1">
    <citation type="submission" date="2018-06" db="EMBL/GenBank/DDBJ databases">
        <authorList>
            <consortium name="Pathogen Informatics"/>
            <person name="Doyle S."/>
        </authorList>
    </citation>
    <scope>NUCLEOTIDE SEQUENCE [LARGE SCALE GENOMIC DNA]</scope>
    <source>
        <strain evidence="7 8">NCTC11468</strain>
    </source>
</reference>
<dbReference type="Gene3D" id="1.10.4160.10">
    <property type="entry name" value="Hydantoin permease"/>
    <property type="match status" value="1"/>
</dbReference>
<evidence type="ECO:0000256" key="5">
    <source>
        <dbReference type="ARBA" id="ARBA00023136"/>
    </source>
</evidence>
<dbReference type="InterPro" id="IPR045225">
    <property type="entry name" value="Uracil/uridine/allantoin_perm"/>
</dbReference>
<accession>A0A2X5NNA7</accession>